<reference evidence="5 6" key="1">
    <citation type="submission" date="2017-02" db="EMBL/GenBank/DDBJ databases">
        <authorList>
            <person name="Varghese N."/>
            <person name="Submissions S."/>
        </authorList>
    </citation>
    <scope>NUCLEOTIDE SEQUENCE [LARGE SCALE GENOMIC DNA]</scope>
    <source>
        <strain evidence="5 6">VKM Ac-1787</strain>
    </source>
</reference>
<evidence type="ECO:0000259" key="4">
    <source>
        <dbReference type="Pfam" id="PF00135"/>
    </source>
</evidence>
<dbReference type="Proteomes" id="UP000190827">
    <property type="component" value="Unassembled WGS sequence"/>
</dbReference>
<evidence type="ECO:0000256" key="2">
    <source>
        <dbReference type="ARBA" id="ARBA00022801"/>
    </source>
</evidence>
<evidence type="ECO:0000313" key="6">
    <source>
        <dbReference type="Proteomes" id="UP000190827"/>
    </source>
</evidence>
<dbReference type="InterPro" id="IPR050309">
    <property type="entry name" value="Type-B_Carboxylest/Lipase"/>
</dbReference>
<dbReference type="InterPro" id="IPR002018">
    <property type="entry name" value="CarbesteraseB"/>
</dbReference>
<dbReference type="EC" id="3.1.1.-" evidence="3"/>
<evidence type="ECO:0000256" key="3">
    <source>
        <dbReference type="RuleBase" id="RU361235"/>
    </source>
</evidence>
<feature type="domain" description="Carboxylesterase type B" evidence="4">
    <location>
        <begin position="21"/>
        <end position="334"/>
    </location>
</feature>
<keyword evidence="2 3" id="KW-0378">Hydrolase</keyword>
<gene>
    <name evidence="5" type="ORF">SAMN06295973_2645</name>
</gene>
<comment type="similarity">
    <text evidence="1 3">Belongs to the type-B carboxylesterase/lipase family.</text>
</comment>
<dbReference type="PROSITE" id="PS00122">
    <property type="entry name" value="CARBOXYLESTERASE_B_1"/>
    <property type="match status" value="1"/>
</dbReference>
<protein>
    <recommendedName>
        <fullName evidence="3">Carboxylic ester hydrolase</fullName>
        <ecNumber evidence="3">3.1.1.-</ecNumber>
    </recommendedName>
</protein>
<dbReference type="InterPro" id="IPR019826">
    <property type="entry name" value="Carboxylesterase_B_AS"/>
</dbReference>
<dbReference type="Gene3D" id="3.40.50.1820">
    <property type="entry name" value="alpha/beta hydrolase"/>
    <property type="match status" value="1"/>
</dbReference>
<dbReference type="EMBL" id="FUZO01000002">
    <property type="protein sequence ID" value="SKC66997.1"/>
    <property type="molecule type" value="Genomic_DNA"/>
</dbReference>
<evidence type="ECO:0000313" key="5">
    <source>
        <dbReference type="EMBL" id="SKC66997.1"/>
    </source>
</evidence>
<keyword evidence="6" id="KW-1185">Reference proteome</keyword>
<dbReference type="PANTHER" id="PTHR11559">
    <property type="entry name" value="CARBOXYLESTERASE"/>
    <property type="match status" value="1"/>
</dbReference>
<name>A0ABY1LN01_9MICO</name>
<dbReference type="Pfam" id="PF00135">
    <property type="entry name" value="COesterase"/>
    <property type="match status" value="1"/>
</dbReference>
<dbReference type="SUPFAM" id="SSF53474">
    <property type="entry name" value="alpha/beta-Hydrolases"/>
    <property type="match status" value="1"/>
</dbReference>
<organism evidence="5 6">
    <name type="scientific">Plantibacter cousiniae</name>
    <name type="common">nom. nud.</name>
    <dbReference type="NCBI Taxonomy" id="199709"/>
    <lineage>
        <taxon>Bacteria</taxon>
        <taxon>Bacillati</taxon>
        <taxon>Actinomycetota</taxon>
        <taxon>Actinomycetes</taxon>
        <taxon>Micrococcales</taxon>
        <taxon>Microbacteriaceae</taxon>
        <taxon>Plantibacter</taxon>
    </lineage>
</organism>
<accession>A0ABY1LN01</accession>
<sequence>MHGSGQLNRSGGYRGAMSDTRSFETSLGRILGRVDGAVIRARGIPYARARRFEVPVPTGLPVGADGDPVPFRAFERAPASPQRSSRVLEAVLEGAGEGMVDSEDCQALSITLPADVRPDESLPVMVWIHGGAYVTGAGDLDVYDPISLVVEQRVIVVSVTYRLGILGFLGDGETLPANLGLLDLVLALRWVHEHIAAFGGDPGSVTLFGQSAGGDAIAHLMISDGTAGLFQRAIIQSAPLGISSGRAKMASAMMRAAGSPTRDAPVVELLALEEQVERAARRFGLRGGMAFGTQYGHAPLPAEADRDAAWREAASRIDVLIGSTTEETRLYVPLIPAFARMTSMPLVGDPIRRALVGATTHVTYTRDARKFVERHRASGGRATRYELSWAPPGSPYGASHVTDLPLLLGTERSWSRTALIGSATWAEVDRRGRFLRQMWADFARDGVLAADATAGLSDVVTLDR</sequence>
<dbReference type="InterPro" id="IPR029058">
    <property type="entry name" value="AB_hydrolase_fold"/>
</dbReference>
<proteinExistence type="inferred from homology"/>
<comment type="caution">
    <text evidence="5">The sequence shown here is derived from an EMBL/GenBank/DDBJ whole genome shotgun (WGS) entry which is preliminary data.</text>
</comment>
<evidence type="ECO:0000256" key="1">
    <source>
        <dbReference type="ARBA" id="ARBA00005964"/>
    </source>
</evidence>